<dbReference type="PANTHER" id="PTHR20883:SF48">
    <property type="entry name" value="ECTOINE DIOXYGENASE"/>
    <property type="match status" value="1"/>
</dbReference>
<accession>A0A6B1DRS5</accession>
<dbReference type="AlphaFoldDB" id="A0A6B1DRS5"/>
<proteinExistence type="predicted"/>
<dbReference type="Pfam" id="PF05721">
    <property type="entry name" value="PhyH"/>
    <property type="match status" value="1"/>
</dbReference>
<keyword evidence="1" id="KW-0223">Dioxygenase</keyword>
<dbReference type="PANTHER" id="PTHR20883">
    <property type="entry name" value="PHYTANOYL-COA DIOXYGENASE DOMAIN CONTAINING 1"/>
    <property type="match status" value="1"/>
</dbReference>
<comment type="caution">
    <text evidence="1">The sequence shown here is derived from an EMBL/GenBank/DDBJ whole genome shotgun (WGS) entry which is preliminary data.</text>
</comment>
<dbReference type="SUPFAM" id="SSF51197">
    <property type="entry name" value="Clavaminate synthase-like"/>
    <property type="match status" value="1"/>
</dbReference>
<protein>
    <submittedName>
        <fullName evidence="1">Phytanoyl-CoA dioxygenase family protein</fullName>
    </submittedName>
</protein>
<dbReference type="Gene3D" id="2.60.120.620">
    <property type="entry name" value="q2cbj1_9rhob like domain"/>
    <property type="match status" value="1"/>
</dbReference>
<dbReference type="InterPro" id="IPR008775">
    <property type="entry name" value="Phytyl_CoA_dOase-like"/>
</dbReference>
<reference evidence="1" key="1">
    <citation type="submission" date="2019-09" db="EMBL/GenBank/DDBJ databases">
        <title>Characterisation of the sponge microbiome using genome-centric metagenomics.</title>
        <authorList>
            <person name="Engelberts J.P."/>
            <person name="Robbins S.J."/>
            <person name="De Goeij J.M."/>
            <person name="Aranda M."/>
            <person name="Bell S.C."/>
            <person name="Webster N.S."/>
        </authorList>
    </citation>
    <scope>NUCLEOTIDE SEQUENCE</scope>
    <source>
        <strain evidence="1">SB0662_bin_9</strain>
    </source>
</reference>
<dbReference type="GO" id="GO:0016706">
    <property type="term" value="F:2-oxoglutarate-dependent dioxygenase activity"/>
    <property type="evidence" value="ECO:0007669"/>
    <property type="project" value="UniProtKB-ARBA"/>
</dbReference>
<name>A0A6B1DRS5_9CHLR</name>
<organism evidence="1">
    <name type="scientific">Caldilineaceae bacterium SB0662_bin_9</name>
    <dbReference type="NCBI Taxonomy" id="2605258"/>
    <lineage>
        <taxon>Bacteria</taxon>
        <taxon>Bacillati</taxon>
        <taxon>Chloroflexota</taxon>
        <taxon>Caldilineae</taxon>
        <taxon>Caldilineales</taxon>
        <taxon>Caldilineaceae</taxon>
    </lineage>
</organism>
<gene>
    <name evidence="1" type="ORF">F4Y08_02325</name>
</gene>
<keyword evidence="1" id="KW-0560">Oxidoreductase</keyword>
<dbReference type="GO" id="GO:0005506">
    <property type="term" value="F:iron ion binding"/>
    <property type="evidence" value="ECO:0007669"/>
    <property type="project" value="UniProtKB-ARBA"/>
</dbReference>
<sequence length="286" mass="32588">MENELKTRLDFEFEAGEEVTQEQIDSFNRNGFIVVRNALDTNQVDHLLDVIMELKADLERSEHRSDTYGLNIRPVVDKHDAFLDLLECPTTFPKAVRFLQHFNLQLFTSHLIMVPPDPERRAIGWHPDGGKPGIGFYGRRALATLKVGYFLRDLKESNMGALMVVPGSNRMDGGPSFLNGGDPVGGMELKVAAGDAVIFGQPTWHASAPNHSHQDRVALYYGYGYRILRPIDYETMPREILEKCSPIGRQLLGHKSSHLGFYLPTDEDVPLREYYRERWGETWQDL</sequence>
<dbReference type="EMBL" id="VXPY01000013">
    <property type="protein sequence ID" value="MYD89164.1"/>
    <property type="molecule type" value="Genomic_DNA"/>
</dbReference>
<evidence type="ECO:0000313" key="1">
    <source>
        <dbReference type="EMBL" id="MYD89164.1"/>
    </source>
</evidence>